<reference evidence="3 4" key="1">
    <citation type="journal article" date="2014" name="PLoS Genet.">
        <title>Hidden diversity in honey bee gut symbionts detected by single-cell genomics.</title>
        <authorList>
            <person name="Engel P."/>
            <person name="Stepanauskas R."/>
            <person name="Moran N."/>
        </authorList>
    </citation>
    <scope>NUCLEOTIDE SEQUENCE [LARGE SCALE GENOMIC DNA]</scope>
    <source>
        <strain evidence="3 4">SCGC AB-598-J21</strain>
    </source>
</reference>
<dbReference type="Gene3D" id="3.40.50.2020">
    <property type="match status" value="1"/>
</dbReference>
<gene>
    <name evidence="3" type="ORF">SASC598J21_005590</name>
</gene>
<name>A0A074VCT5_9NEIS</name>
<protein>
    <submittedName>
        <fullName evidence="3">Glutamine phosphoribosylpyrophosphate amidotransferase</fullName>
    </submittedName>
</protein>
<dbReference type="InterPro" id="IPR029057">
    <property type="entry name" value="PRTase-like"/>
</dbReference>
<organism evidence="3 4">
    <name type="scientific">Snodgrassella alvi SCGC AB-598-J21</name>
    <dbReference type="NCBI Taxonomy" id="1385367"/>
    <lineage>
        <taxon>Bacteria</taxon>
        <taxon>Pseudomonadati</taxon>
        <taxon>Pseudomonadota</taxon>
        <taxon>Betaproteobacteria</taxon>
        <taxon>Neisseriales</taxon>
        <taxon>Neisseriaceae</taxon>
        <taxon>Snodgrassella</taxon>
    </lineage>
</organism>
<dbReference type="CDD" id="cd06223">
    <property type="entry name" value="PRTases_typeI"/>
    <property type="match status" value="1"/>
</dbReference>
<sequence length="155" mass="17157">MSLVVKKVLLVDDSIVRGTTSREIVDMVREAGAIKVYFASAAPAVLFPNVYGIDMPTREELISYRRNAEQVATEIGADGVVFQDLDDLKEVVLKLNPQIEGFDSSCFDGRYITGDVDEAYLQHLSENKNALATSFVVPSLIEHSVSVQEDEDEEE</sequence>
<dbReference type="GO" id="GO:0016740">
    <property type="term" value="F:transferase activity"/>
    <property type="evidence" value="ECO:0007669"/>
    <property type="project" value="UniProtKB-KW"/>
</dbReference>
<proteinExistence type="predicted"/>
<evidence type="ECO:0000313" key="4">
    <source>
        <dbReference type="Proteomes" id="UP000027644"/>
    </source>
</evidence>
<dbReference type="AlphaFoldDB" id="A0A074VCT5"/>
<keyword evidence="1 3" id="KW-0808">Transferase</keyword>
<keyword evidence="2" id="KW-0315">Glutamine amidotransferase</keyword>
<dbReference type="PANTHER" id="PTHR11907">
    <property type="entry name" value="AMIDOPHOSPHORIBOSYLTRANSFERASE"/>
    <property type="match status" value="1"/>
</dbReference>
<dbReference type="EMBL" id="AVQL01000369">
    <property type="protein sequence ID" value="KEQ01667.1"/>
    <property type="molecule type" value="Genomic_DNA"/>
</dbReference>
<dbReference type="SUPFAM" id="SSF53271">
    <property type="entry name" value="PRTase-like"/>
    <property type="match status" value="1"/>
</dbReference>
<evidence type="ECO:0000256" key="2">
    <source>
        <dbReference type="ARBA" id="ARBA00022962"/>
    </source>
</evidence>
<comment type="caution">
    <text evidence="3">The sequence shown here is derived from an EMBL/GenBank/DDBJ whole genome shotgun (WGS) entry which is preliminary data.</text>
</comment>
<dbReference type="Proteomes" id="UP000027644">
    <property type="component" value="Unassembled WGS sequence"/>
</dbReference>
<dbReference type="InterPro" id="IPR000836">
    <property type="entry name" value="PRTase_dom"/>
</dbReference>
<evidence type="ECO:0000313" key="3">
    <source>
        <dbReference type="EMBL" id="KEQ01667.1"/>
    </source>
</evidence>
<accession>A0A074VCT5</accession>
<evidence type="ECO:0000256" key="1">
    <source>
        <dbReference type="ARBA" id="ARBA00022679"/>
    </source>
</evidence>